<reference evidence="1" key="1">
    <citation type="submission" date="2020-10" db="EMBL/GenBank/DDBJ databases">
        <authorList>
            <person name="Gilroy R."/>
        </authorList>
    </citation>
    <scope>NUCLEOTIDE SEQUENCE</scope>
    <source>
        <strain evidence="1">4920</strain>
    </source>
</reference>
<accession>A0A9D1NGU4</accession>
<sequence length="144" mass="15529">METNLQTCKDILLENNHLTCVVKSGNTILRSEARGIAPLLGWIATDKHALRGAAIADKVVGKAAAMLMVYGGAARVYAAVISEPAADCFEKNGVAYTYDRKVDHIVNRAGDGMCPMEQCCLAIDSPDEAYRALKQKLADMKKKG</sequence>
<dbReference type="SUPFAM" id="SSF53927">
    <property type="entry name" value="Cytidine deaminase-like"/>
    <property type="match status" value="1"/>
</dbReference>
<dbReference type="InterPro" id="IPR015067">
    <property type="entry name" value="DUF1893_TM1506-like"/>
</dbReference>
<evidence type="ECO:0000313" key="2">
    <source>
        <dbReference type="Proteomes" id="UP000886743"/>
    </source>
</evidence>
<reference evidence="1" key="2">
    <citation type="journal article" date="2021" name="PeerJ">
        <title>Extensive microbial diversity within the chicken gut microbiome revealed by metagenomics and culture.</title>
        <authorList>
            <person name="Gilroy R."/>
            <person name="Ravi A."/>
            <person name="Getino M."/>
            <person name="Pursley I."/>
            <person name="Horton D.L."/>
            <person name="Alikhan N.F."/>
            <person name="Baker D."/>
            <person name="Gharbi K."/>
            <person name="Hall N."/>
            <person name="Watson M."/>
            <person name="Adriaenssens E.M."/>
            <person name="Foster-Nyarko E."/>
            <person name="Jarju S."/>
            <person name="Secka A."/>
            <person name="Antonio M."/>
            <person name="Oren A."/>
            <person name="Chaudhuri R.R."/>
            <person name="La Ragione R."/>
            <person name="Hildebrand F."/>
            <person name="Pallen M.J."/>
        </authorList>
    </citation>
    <scope>NUCLEOTIDE SEQUENCE</scope>
    <source>
        <strain evidence="1">4920</strain>
    </source>
</reference>
<proteinExistence type="predicted"/>
<dbReference type="InterPro" id="IPR016193">
    <property type="entry name" value="Cytidine_deaminase-like"/>
</dbReference>
<protein>
    <submittedName>
        <fullName evidence="1">DUF1893 domain-containing protein</fullName>
    </submittedName>
</protein>
<gene>
    <name evidence="1" type="ORF">IAC74_02140</name>
</gene>
<comment type="caution">
    <text evidence="1">The sequence shown here is derived from an EMBL/GenBank/DDBJ whole genome shotgun (WGS) entry which is preliminary data.</text>
</comment>
<name>A0A9D1NGU4_9FIRM</name>
<dbReference type="EMBL" id="DVOF01000062">
    <property type="protein sequence ID" value="HIV02347.1"/>
    <property type="molecule type" value="Genomic_DNA"/>
</dbReference>
<dbReference type="Proteomes" id="UP000886743">
    <property type="component" value="Unassembled WGS sequence"/>
</dbReference>
<dbReference type="InterPro" id="IPR037081">
    <property type="entry name" value="Hyp_TM1506"/>
</dbReference>
<organism evidence="1 2">
    <name type="scientific">Candidatus Aphodoplasma excrementigallinarum</name>
    <dbReference type="NCBI Taxonomy" id="2840673"/>
    <lineage>
        <taxon>Bacteria</taxon>
        <taxon>Bacillati</taxon>
        <taxon>Bacillota</taxon>
        <taxon>Clostridia</taxon>
        <taxon>Eubacteriales</taxon>
        <taxon>Candidatus Aphodoplasma</taxon>
    </lineage>
</organism>
<dbReference type="Gene3D" id="3.40.140.30">
    <property type="entry name" value="Hypothetical protein TM1506"/>
    <property type="match status" value="1"/>
</dbReference>
<evidence type="ECO:0000313" key="1">
    <source>
        <dbReference type="EMBL" id="HIV02347.1"/>
    </source>
</evidence>
<dbReference type="Pfam" id="PF08973">
    <property type="entry name" value="TM1506"/>
    <property type="match status" value="1"/>
</dbReference>
<dbReference type="AlphaFoldDB" id="A0A9D1NGU4"/>
<dbReference type="GO" id="GO:0003824">
    <property type="term" value="F:catalytic activity"/>
    <property type="evidence" value="ECO:0007669"/>
    <property type="project" value="InterPro"/>
</dbReference>